<feature type="compositionally biased region" description="Polar residues" evidence="1">
    <location>
        <begin position="372"/>
        <end position="382"/>
    </location>
</feature>
<evidence type="ECO:0000313" key="4">
    <source>
        <dbReference type="Proteomes" id="UP000245609"/>
    </source>
</evidence>
<keyword evidence="4" id="KW-1185">Reference proteome</keyword>
<evidence type="ECO:0000313" key="3">
    <source>
        <dbReference type="EMBL" id="PVV05230.1"/>
    </source>
</evidence>
<dbReference type="OrthoDB" id="3437960at2759"/>
<feature type="region of interest" description="Disordered" evidence="1">
    <location>
        <begin position="300"/>
        <end position="469"/>
    </location>
</feature>
<proteinExistence type="predicted"/>
<feature type="compositionally biased region" description="Polar residues" evidence="1">
    <location>
        <begin position="300"/>
        <end position="317"/>
    </location>
</feature>
<feature type="domain" description="C2H2-type" evidence="2">
    <location>
        <begin position="5"/>
        <end position="28"/>
    </location>
</feature>
<dbReference type="InterPro" id="IPR036236">
    <property type="entry name" value="Znf_C2H2_sf"/>
</dbReference>
<dbReference type="STRING" id="133381.A0A2T9ZL05"/>
<sequence>MSNVCKWTGCRQMFNTPQNLLAHLQLRHSKSDSSKSCLWEACRNFNFFDLDQSAQENHLKAHLGLGSFICPYENCSRSYKRLDPFLKHYSSHPPITSSPTISESASPSPSSAPKKTPKRATKTPQTSRVVRTTRNSSKATPSESENVDSDHLDPPLKNGEDVSNSVEDTLKSLSNKFATPTKNTASSFTEENFNSNRQLNPKTIIKLKFRGQKKLDSPVQPEQTDKPADLKDTSVDVYTHKQSDNSQPDTIHFSRRELEKKLKQFSQNIDSELDFGGGSLQSHSKESPGNHKVKVVANKSHNNLNSPNSRNDANSPEGSLDIDIDESLDNRRSSSGSISLSTSDSETPLSLSIDTIREPSLKSKSGKDHPIPQTTTSSNPNLHSLKFNPNAGSPSFKTTSLKDSGLERATPSKTASSNKRKKLPVSRDTNKSIKPAKAGSSAQAEGSSQSRKKVKKTKSSKPPVNHSEAVSILQARTALVLESINNNEMRLYKAMQIQRKLDFEIGLLLHSFGKIQRE</sequence>
<feature type="domain" description="C2H2-type" evidence="2">
    <location>
        <begin position="70"/>
        <end position="92"/>
    </location>
</feature>
<gene>
    <name evidence="3" type="ORF">BB560_000253</name>
</gene>
<accession>A0A2T9ZL05</accession>
<dbReference type="Gene3D" id="3.30.160.60">
    <property type="entry name" value="Classic Zinc Finger"/>
    <property type="match status" value="1"/>
</dbReference>
<reference evidence="3 4" key="1">
    <citation type="journal article" date="2018" name="MBio">
        <title>Comparative Genomics Reveals the Core Gene Toolbox for the Fungus-Insect Symbiosis.</title>
        <authorList>
            <person name="Wang Y."/>
            <person name="Stata M."/>
            <person name="Wang W."/>
            <person name="Stajich J.E."/>
            <person name="White M.M."/>
            <person name="Moncalvo J.M."/>
        </authorList>
    </citation>
    <scope>NUCLEOTIDE SEQUENCE [LARGE SCALE GENOMIC DNA]</scope>
    <source>
        <strain evidence="3 4">SC-DP-2</strain>
    </source>
</reference>
<feature type="compositionally biased region" description="Polar residues" evidence="1">
    <location>
        <begin position="127"/>
        <end position="144"/>
    </location>
</feature>
<dbReference type="SMART" id="SM00355">
    <property type="entry name" value="ZnF_C2H2"/>
    <property type="match status" value="2"/>
</dbReference>
<organism evidence="3 4">
    <name type="scientific">Smittium megazygosporum</name>
    <dbReference type="NCBI Taxonomy" id="133381"/>
    <lineage>
        <taxon>Eukaryota</taxon>
        <taxon>Fungi</taxon>
        <taxon>Fungi incertae sedis</taxon>
        <taxon>Zoopagomycota</taxon>
        <taxon>Kickxellomycotina</taxon>
        <taxon>Harpellomycetes</taxon>
        <taxon>Harpellales</taxon>
        <taxon>Legeriomycetaceae</taxon>
        <taxon>Smittium</taxon>
    </lineage>
</organism>
<protein>
    <recommendedName>
        <fullName evidence="2">C2H2-type domain-containing protein</fullName>
    </recommendedName>
</protein>
<feature type="compositionally biased region" description="Low complexity" evidence="1">
    <location>
        <begin position="436"/>
        <end position="449"/>
    </location>
</feature>
<feature type="compositionally biased region" description="Low complexity" evidence="1">
    <location>
        <begin position="333"/>
        <end position="347"/>
    </location>
</feature>
<dbReference type="EMBL" id="MBFS01000025">
    <property type="protein sequence ID" value="PVV05230.1"/>
    <property type="molecule type" value="Genomic_DNA"/>
</dbReference>
<feature type="compositionally biased region" description="Polar residues" evidence="1">
    <location>
        <begin position="390"/>
        <end position="402"/>
    </location>
</feature>
<feature type="region of interest" description="Disordered" evidence="1">
    <location>
        <begin position="92"/>
        <end position="233"/>
    </location>
</feature>
<feature type="compositionally biased region" description="Basic residues" evidence="1">
    <location>
        <begin position="450"/>
        <end position="459"/>
    </location>
</feature>
<evidence type="ECO:0000256" key="1">
    <source>
        <dbReference type="SAM" id="MobiDB-lite"/>
    </source>
</evidence>
<comment type="caution">
    <text evidence="3">The sequence shown here is derived from an EMBL/GenBank/DDBJ whole genome shotgun (WGS) entry which is preliminary data.</text>
</comment>
<dbReference type="Proteomes" id="UP000245609">
    <property type="component" value="Unassembled WGS sequence"/>
</dbReference>
<name>A0A2T9ZL05_9FUNG</name>
<feature type="compositionally biased region" description="Low complexity" evidence="1">
    <location>
        <begin position="92"/>
        <end position="114"/>
    </location>
</feature>
<evidence type="ECO:0000259" key="2">
    <source>
        <dbReference type="PROSITE" id="PS00028"/>
    </source>
</evidence>
<feature type="compositionally biased region" description="Basic and acidic residues" evidence="1">
    <location>
        <begin position="223"/>
        <end position="233"/>
    </location>
</feature>
<feature type="compositionally biased region" description="Basic and acidic residues" evidence="1">
    <location>
        <begin position="148"/>
        <end position="160"/>
    </location>
</feature>
<dbReference type="PROSITE" id="PS00028">
    <property type="entry name" value="ZINC_FINGER_C2H2_1"/>
    <property type="match status" value="2"/>
</dbReference>
<feature type="compositionally biased region" description="Basic and acidic residues" evidence="1">
    <location>
        <begin position="355"/>
        <end position="370"/>
    </location>
</feature>
<dbReference type="InterPro" id="IPR013087">
    <property type="entry name" value="Znf_C2H2_type"/>
</dbReference>
<dbReference type="AlphaFoldDB" id="A0A2T9ZL05"/>
<dbReference type="SUPFAM" id="SSF57667">
    <property type="entry name" value="beta-beta-alpha zinc fingers"/>
    <property type="match status" value="1"/>
</dbReference>
<feature type="compositionally biased region" description="Polar residues" evidence="1">
    <location>
        <begin position="161"/>
        <end position="201"/>
    </location>
</feature>